<dbReference type="OrthoDB" id="8194173at2759"/>
<dbReference type="InterPro" id="IPR035892">
    <property type="entry name" value="C2_domain_sf"/>
</dbReference>
<dbReference type="InterPro" id="IPR000008">
    <property type="entry name" value="C2_dom"/>
</dbReference>
<organism evidence="2 3">
    <name type="scientific">Lunasporangiospora selenospora</name>
    <dbReference type="NCBI Taxonomy" id="979761"/>
    <lineage>
        <taxon>Eukaryota</taxon>
        <taxon>Fungi</taxon>
        <taxon>Fungi incertae sedis</taxon>
        <taxon>Mucoromycota</taxon>
        <taxon>Mortierellomycotina</taxon>
        <taxon>Mortierellomycetes</taxon>
        <taxon>Mortierellales</taxon>
        <taxon>Mortierellaceae</taxon>
        <taxon>Lunasporangiospora</taxon>
    </lineage>
</organism>
<reference evidence="2" key="1">
    <citation type="journal article" date="2020" name="Fungal Divers.">
        <title>Resolving the Mortierellaceae phylogeny through synthesis of multi-gene phylogenetics and phylogenomics.</title>
        <authorList>
            <person name="Vandepol N."/>
            <person name="Liber J."/>
            <person name="Desiro A."/>
            <person name="Na H."/>
            <person name="Kennedy M."/>
            <person name="Barry K."/>
            <person name="Grigoriev I.V."/>
            <person name="Miller A.N."/>
            <person name="O'Donnell K."/>
            <person name="Stajich J.E."/>
            <person name="Bonito G."/>
        </authorList>
    </citation>
    <scope>NUCLEOTIDE SEQUENCE</scope>
    <source>
        <strain evidence="2">KOD1015</strain>
    </source>
</reference>
<dbReference type="SUPFAM" id="SSF49562">
    <property type="entry name" value="C2 domain (Calcium/lipid-binding domain, CaLB)"/>
    <property type="match status" value="1"/>
</dbReference>
<dbReference type="Pfam" id="PF00168">
    <property type="entry name" value="C2"/>
    <property type="match status" value="1"/>
</dbReference>
<sequence>MSVPLSVPIAPKLELKIKCKGLADLDILSKSDPQCFVFLMDPKTRTWAKEPIGKTEMILNKLDCEFVKSIIIDYRFEAVQHIRFTVVDVDNQNNPSWTAQELIGHFDTEVAKIVGARGRTLAGRLDHPQHRTSHRGTVIITAEEQALHEKD</sequence>
<dbReference type="PROSITE" id="PS50004">
    <property type="entry name" value="C2"/>
    <property type="match status" value="1"/>
</dbReference>
<dbReference type="GO" id="GO:0071277">
    <property type="term" value="P:cellular response to calcium ion"/>
    <property type="evidence" value="ECO:0007669"/>
    <property type="project" value="TreeGrafter"/>
</dbReference>
<dbReference type="GO" id="GO:0005544">
    <property type="term" value="F:calcium-dependent phospholipid binding"/>
    <property type="evidence" value="ECO:0007669"/>
    <property type="project" value="InterPro"/>
</dbReference>
<dbReference type="InterPro" id="IPR045052">
    <property type="entry name" value="Copine"/>
</dbReference>
<evidence type="ECO:0000313" key="3">
    <source>
        <dbReference type="Proteomes" id="UP000780801"/>
    </source>
</evidence>
<evidence type="ECO:0000259" key="1">
    <source>
        <dbReference type="PROSITE" id="PS50004"/>
    </source>
</evidence>
<dbReference type="Gene3D" id="2.60.40.150">
    <property type="entry name" value="C2 domain"/>
    <property type="match status" value="1"/>
</dbReference>
<feature type="domain" description="C2" evidence="1">
    <location>
        <begin position="1"/>
        <end position="123"/>
    </location>
</feature>
<proteinExistence type="predicted"/>
<accession>A0A9P6FLA4</accession>
<dbReference type="Proteomes" id="UP000780801">
    <property type="component" value="Unassembled WGS sequence"/>
</dbReference>
<keyword evidence="3" id="KW-1185">Reference proteome</keyword>
<gene>
    <name evidence="2" type="ORF">BGW38_007482</name>
</gene>
<dbReference type="PANTHER" id="PTHR10857">
    <property type="entry name" value="COPINE"/>
    <property type="match status" value="1"/>
</dbReference>
<name>A0A9P6FLA4_9FUNG</name>
<evidence type="ECO:0000313" key="2">
    <source>
        <dbReference type="EMBL" id="KAF9577354.1"/>
    </source>
</evidence>
<dbReference type="EMBL" id="JAABOA010004947">
    <property type="protein sequence ID" value="KAF9577354.1"/>
    <property type="molecule type" value="Genomic_DNA"/>
</dbReference>
<dbReference type="PANTHER" id="PTHR10857:SF106">
    <property type="entry name" value="C2 DOMAIN-CONTAINING PROTEIN"/>
    <property type="match status" value="1"/>
</dbReference>
<dbReference type="AlphaFoldDB" id="A0A9P6FLA4"/>
<dbReference type="GO" id="GO:0005886">
    <property type="term" value="C:plasma membrane"/>
    <property type="evidence" value="ECO:0007669"/>
    <property type="project" value="TreeGrafter"/>
</dbReference>
<protein>
    <recommendedName>
        <fullName evidence="1">C2 domain-containing protein</fullName>
    </recommendedName>
</protein>
<comment type="caution">
    <text evidence="2">The sequence shown here is derived from an EMBL/GenBank/DDBJ whole genome shotgun (WGS) entry which is preliminary data.</text>
</comment>
<dbReference type="CDD" id="cd04048">
    <property type="entry name" value="C2A_Copine"/>
    <property type="match status" value="1"/>
</dbReference>